<proteinExistence type="predicted"/>
<organism evidence="2">
    <name type="scientific">uncultured Caudovirales phage</name>
    <dbReference type="NCBI Taxonomy" id="2100421"/>
    <lineage>
        <taxon>Viruses</taxon>
        <taxon>Duplodnaviria</taxon>
        <taxon>Heunggongvirae</taxon>
        <taxon>Uroviricota</taxon>
        <taxon>Caudoviricetes</taxon>
        <taxon>Peduoviridae</taxon>
        <taxon>Maltschvirus</taxon>
        <taxon>Maltschvirus maltsch</taxon>
    </lineage>
</organism>
<evidence type="ECO:0000313" key="2">
    <source>
        <dbReference type="EMBL" id="CAB5220159.1"/>
    </source>
</evidence>
<keyword evidence="1" id="KW-0175">Coiled coil</keyword>
<sequence>MNYDMAAEKYLQVRNQIEEMERLHKIAKAEQTEKLIALENWMTAKAQEDGLETVKTPHGTAYWSTHHTATVGSREEFFNFCKEHDAWDMVESRASKTGVKSYIEANGAPPPGVNFSSTRVFNLRKAQSKE</sequence>
<dbReference type="EMBL" id="LR798281">
    <property type="protein sequence ID" value="CAB5220159.1"/>
    <property type="molecule type" value="Genomic_DNA"/>
</dbReference>
<evidence type="ECO:0000256" key="1">
    <source>
        <dbReference type="SAM" id="Coils"/>
    </source>
</evidence>
<feature type="coiled-coil region" evidence="1">
    <location>
        <begin position="3"/>
        <end position="30"/>
    </location>
</feature>
<accession>A0A6J7WQ69</accession>
<name>A0A6J7WQ69_9CAUD</name>
<protein>
    <submittedName>
        <fullName evidence="2">Uncharacterized protein</fullName>
    </submittedName>
</protein>
<gene>
    <name evidence="2" type="ORF">UFOVP232_67</name>
</gene>
<reference evidence="2" key="1">
    <citation type="submission" date="2020-05" db="EMBL/GenBank/DDBJ databases">
        <authorList>
            <person name="Chiriac C."/>
            <person name="Salcher M."/>
            <person name="Ghai R."/>
            <person name="Kavagutti S V."/>
        </authorList>
    </citation>
    <scope>NUCLEOTIDE SEQUENCE</scope>
</reference>